<proteinExistence type="predicted"/>
<gene>
    <name evidence="1" type="ORF">DERYTH_LOCUS27049</name>
</gene>
<feature type="non-terminal residue" evidence="1">
    <location>
        <position position="1"/>
    </location>
</feature>
<organism evidence="1 2">
    <name type="scientific">Dentiscutata erythropus</name>
    <dbReference type="NCBI Taxonomy" id="1348616"/>
    <lineage>
        <taxon>Eukaryota</taxon>
        <taxon>Fungi</taxon>
        <taxon>Fungi incertae sedis</taxon>
        <taxon>Mucoromycota</taxon>
        <taxon>Glomeromycotina</taxon>
        <taxon>Glomeromycetes</taxon>
        <taxon>Diversisporales</taxon>
        <taxon>Gigasporaceae</taxon>
        <taxon>Dentiscutata</taxon>
    </lineage>
</organism>
<sequence length="181" mass="21981">DELIIFNNISKIDKEKLSFITEDDRRFAWHYITLFYNEKPCSLNGFKLYDDDGCEYSRIKNNNGTKSFLFKTKLNLYFKDDLIYKICYNEYKLTDFCKNGKIYIYLTLNNYILNLSDFKYKFINEEVYQTIDIDKSKLDIAFFDNRKFEEIKVEHDGVRDYYKLKDEIEEDNISEKIFIKS</sequence>
<name>A0A9N9KBW2_9GLOM</name>
<comment type="caution">
    <text evidence="1">The sequence shown here is derived from an EMBL/GenBank/DDBJ whole genome shotgun (WGS) entry which is preliminary data.</text>
</comment>
<feature type="non-terminal residue" evidence="1">
    <location>
        <position position="181"/>
    </location>
</feature>
<protein>
    <submittedName>
        <fullName evidence="1">13387_t:CDS:1</fullName>
    </submittedName>
</protein>
<accession>A0A9N9KBW2</accession>
<dbReference type="Proteomes" id="UP000789405">
    <property type="component" value="Unassembled WGS sequence"/>
</dbReference>
<keyword evidence="2" id="KW-1185">Reference proteome</keyword>
<reference evidence="1" key="1">
    <citation type="submission" date="2021-06" db="EMBL/GenBank/DDBJ databases">
        <authorList>
            <person name="Kallberg Y."/>
            <person name="Tangrot J."/>
            <person name="Rosling A."/>
        </authorList>
    </citation>
    <scope>NUCLEOTIDE SEQUENCE</scope>
    <source>
        <strain evidence="1">MA453B</strain>
    </source>
</reference>
<evidence type="ECO:0000313" key="2">
    <source>
        <dbReference type="Proteomes" id="UP000789405"/>
    </source>
</evidence>
<dbReference type="EMBL" id="CAJVPY010060097">
    <property type="protein sequence ID" value="CAG8821009.1"/>
    <property type="molecule type" value="Genomic_DNA"/>
</dbReference>
<evidence type="ECO:0000313" key="1">
    <source>
        <dbReference type="EMBL" id="CAG8821009.1"/>
    </source>
</evidence>
<dbReference type="AlphaFoldDB" id="A0A9N9KBW2"/>